<feature type="domain" description="Laminin G" evidence="3">
    <location>
        <begin position="435"/>
        <end position="551"/>
    </location>
</feature>
<gene>
    <name evidence="4" type="ORF">FEM03_16275</name>
</gene>
<reference evidence="4 5" key="1">
    <citation type="submission" date="2019-05" db="EMBL/GenBank/DDBJ databases">
        <title>Verrucobacter flavum gen. nov., sp. nov. a new member of the family Verrucomicrobiaceae.</title>
        <authorList>
            <person name="Szuroczki S."/>
            <person name="Abbaszade G."/>
            <person name="Szabo A."/>
            <person name="Felfoldi T."/>
            <person name="Schumann P."/>
            <person name="Boka K."/>
            <person name="Keki Z."/>
            <person name="Toumi M."/>
            <person name="Toth E."/>
        </authorList>
    </citation>
    <scope>NUCLEOTIDE SEQUENCE [LARGE SCALE GENOMIC DNA]</scope>
    <source>
        <strain evidence="4 5">MG-N-17</strain>
    </source>
</reference>
<keyword evidence="5" id="KW-1185">Reference proteome</keyword>
<evidence type="ECO:0000259" key="3">
    <source>
        <dbReference type="Pfam" id="PF02210"/>
    </source>
</evidence>
<dbReference type="GO" id="GO:0008484">
    <property type="term" value="F:sulfuric ester hydrolase activity"/>
    <property type="evidence" value="ECO:0007669"/>
    <property type="project" value="TreeGrafter"/>
</dbReference>
<organism evidence="4 5">
    <name type="scientific">Phragmitibacter flavus</name>
    <dbReference type="NCBI Taxonomy" id="2576071"/>
    <lineage>
        <taxon>Bacteria</taxon>
        <taxon>Pseudomonadati</taxon>
        <taxon>Verrucomicrobiota</taxon>
        <taxon>Verrucomicrobiia</taxon>
        <taxon>Verrucomicrobiales</taxon>
        <taxon>Verrucomicrobiaceae</taxon>
        <taxon>Phragmitibacter</taxon>
    </lineage>
</organism>
<comment type="caution">
    <text evidence="4">The sequence shown here is derived from an EMBL/GenBank/DDBJ whole genome shotgun (WGS) entry which is preliminary data.</text>
</comment>
<dbReference type="InterPro" id="IPR017850">
    <property type="entry name" value="Alkaline_phosphatase_core_sf"/>
</dbReference>
<keyword evidence="1" id="KW-0479">Metal-binding</keyword>
<keyword evidence="2" id="KW-0378">Hydrolase</keyword>
<evidence type="ECO:0000256" key="2">
    <source>
        <dbReference type="ARBA" id="ARBA00022801"/>
    </source>
</evidence>
<dbReference type="GO" id="GO:0046872">
    <property type="term" value="F:metal ion binding"/>
    <property type="evidence" value="ECO:0007669"/>
    <property type="project" value="UniProtKB-KW"/>
</dbReference>
<sequence>MRRSDLTKNWMIRTRLFLMAATWVGLGLFLVSGHAQAQEKVPGEVMKAQALREKGPNVLMVLVEGWSDALVSDENPNLVKLNGMSTAFLSAYPPCKSDNAGRTAVMTGTYPWANGVVTEVQDWRRALLLQKIPSLPELFRQGGFVTGGSGKVFARPKMVKVQKEMPVGYDLVAAWDERFFGVSDDKKTIDWAVKFVTRDHGVPFFCVVGLEGERDLDAGLGKLMDALEKGNRMADTVIVVMGVPRLATVGRVPLFIAVPGMTVGEKPVSASVSLVDVYPTLVEVVGDLELPPGVAGKSLVSLLKDANSVWDRPVLIASGLPEDRSIRVVDKNWSFDRYEKGEEELHDMSTVGSSLNNVPNAPEHAALEARLAALVPKDWAAYSRAMEKVDYDASADGAVVYWLQAGDEFAAESLPDVTGKGFDMELVFEYRALSDANGTLISAGDARMGFAVHLQDGKPSFTVNYDGLRTSLVAEKALEDGKVSLRALMGVDGSLDVGVTGRDAHGYAPMEGGFPRRLPGKLAVGQRSAVLPAKEFPKSAAFGGEISKVSFGLLPGVTEELRAAKATPVE</sequence>
<evidence type="ECO:0000256" key="1">
    <source>
        <dbReference type="ARBA" id="ARBA00022723"/>
    </source>
</evidence>
<protein>
    <recommendedName>
        <fullName evidence="3">Laminin G domain-containing protein</fullName>
    </recommendedName>
</protein>
<dbReference type="AlphaFoldDB" id="A0A5R8KC16"/>
<dbReference type="PANTHER" id="PTHR45953:SF1">
    <property type="entry name" value="IDURONATE 2-SULFATASE"/>
    <property type="match status" value="1"/>
</dbReference>
<dbReference type="Pfam" id="PF02210">
    <property type="entry name" value="Laminin_G_2"/>
    <property type="match status" value="1"/>
</dbReference>
<dbReference type="EMBL" id="VAUV01000011">
    <property type="protein sequence ID" value="TLD69873.1"/>
    <property type="molecule type" value="Genomic_DNA"/>
</dbReference>
<evidence type="ECO:0000313" key="5">
    <source>
        <dbReference type="Proteomes" id="UP000306196"/>
    </source>
</evidence>
<proteinExistence type="predicted"/>
<dbReference type="Proteomes" id="UP000306196">
    <property type="component" value="Unassembled WGS sequence"/>
</dbReference>
<dbReference type="RefSeq" id="WP_138087331.1">
    <property type="nucleotide sequence ID" value="NZ_VAUV01000011.1"/>
</dbReference>
<accession>A0A5R8KC16</accession>
<dbReference type="InterPro" id="IPR013320">
    <property type="entry name" value="ConA-like_dom_sf"/>
</dbReference>
<dbReference type="SUPFAM" id="SSF53649">
    <property type="entry name" value="Alkaline phosphatase-like"/>
    <property type="match status" value="1"/>
</dbReference>
<dbReference type="PANTHER" id="PTHR45953">
    <property type="entry name" value="IDURONATE 2-SULFATASE"/>
    <property type="match status" value="1"/>
</dbReference>
<name>A0A5R8KC16_9BACT</name>
<dbReference type="OrthoDB" id="9803751at2"/>
<evidence type="ECO:0000313" key="4">
    <source>
        <dbReference type="EMBL" id="TLD69873.1"/>
    </source>
</evidence>
<dbReference type="GO" id="GO:0005737">
    <property type="term" value="C:cytoplasm"/>
    <property type="evidence" value="ECO:0007669"/>
    <property type="project" value="TreeGrafter"/>
</dbReference>
<dbReference type="SUPFAM" id="SSF49899">
    <property type="entry name" value="Concanavalin A-like lectins/glucanases"/>
    <property type="match status" value="1"/>
</dbReference>
<dbReference type="InterPro" id="IPR001791">
    <property type="entry name" value="Laminin_G"/>
</dbReference>
<dbReference type="Gene3D" id="3.40.720.10">
    <property type="entry name" value="Alkaline Phosphatase, subunit A"/>
    <property type="match status" value="2"/>
</dbReference>